<name>A0A1Y3PFK8_9BACI</name>
<sequence length="88" mass="10161">MILGTLVSWAYLLFLVFVIALIVAVIVSLINTQRTKIMAQKEERYRQLSAEAASLKKEIEKVQQKLTEEIDEIKRRTATVEKILQEVE</sequence>
<organism evidence="3 4">
    <name type="scientific">Bacillus thermozeamaize</name>
    <dbReference type="NCBI Taxonomy" id="230954"/>
    <lineage>
        <taxon>Bacteria</taxon>
        <taxon>Bacillati</taxon>
        <taxon>Bacillota</taxon>
        <taxon>Bacilli</taxon>
        <taxon>Bacillales</taxon>
        <taxon>Bacillaceae</taxon>
        <taxon>Bacillus</taxon>
    </lineage>
</organism>
<dbReference type="AlphaFoldDB" id="A0A1Y3PFK8"/>
<feature type="coiled-coil region" evidence="1">
    <location>
        <begin position="38"/>
        <end position="76"/>
    </location>
</feature>
<evidence type="ECO:0000256" key="2">
    <source>
        <dbReference type="SAM" id="Phobius"/>
    </source>
</evidence>
<protein>
    <submittedName>
        <fullName evidence="3">Uncharacterized protein</fullName>
    </submittedName>
</protein>
<evidence type="ECO:0000256" key="1">
    <source>
        <dbReference type="SAM" id="Coils"/>
    </source>
</evidence>
<reference evidence="4" key="1">
    <citation type="submission" date="2016-06" db="EMBL/GenBank/DDBJ databases">
        <authorList>
            <person name="Nascimento L."/>
            <person name="Pereira R.V."/>
            <person name="Martins L.F."/>
            <person name="Quaggio R.B."/>
            <person name="Silva A.M."/>
            <person name="Setubal J.C."/>
        </authorList>
    </citation>
    <scope>NUCLEOTIDE SEQUENCE [LARGE SCALE GENOMIC DNA]</scope>
</reference>
<evidence type="ECO:0000313" key="4">
    <source>
        <dbReference type="Proteomes" id="UP000196475"/>
    </source>
</evidence>
<keyword evidence="2" id="KW-1133">Transmembrane helix</keyword>
<gene>
    <name evidence="3" type="ORF">BAA01_01915</name>
</gene>
<keyword evidence="2" id="KW-0472">Membrane</keyword>
<dbReference type="Proteomes" id="UP000196475">
    <property type="component" value="Unassembled WGS sequence"/>
</dbReference>
<keyword evidence="1" id="KW-0175">Coiled coil</keyword>
<evidence type="ECO:0000313" key="3">
    <source>
        <dbReference type="EMBL" id="OUM86110.1"/>
    </source>
</evidence>
<keyword evidence="2" id="KW-0812">Transmembrane</keyword>
<dbReference type="EMBL" id="LZRT01000094">
    <property type="protein sequence ID" value="OUM86110.1"/>
    <property type="molecule type" value="Genomic_DNA"/>
</dbReference>
<comment type="caution">
    <text evidence="3">The sequence shown here is derived from an EMBL/GenBank/DDBJ whole genome shotgun (WGS) entry which is preliminary data.</text>
</comment>
<proteinExistence type="predicted"/>
<feature type="transmembrane region" description="Helical" evidence="2">
    <location>
        <begin position="6"/>
        <end position="30"/>
    </location>
</feature>
<accession>A0A1Y3PFK8</accession>